<feature type="transmembrane region" description="Helical" evidence="1">
    <location>
        <begin position="171"/>
        <end position="198"/>
    </location>
</feature>
<dbReference type="AlphaFoldDB" id="A0A1N6RY06"/>
<dbReference type="PANTHER" id="PTHR35804:SF1">
    <property type="entry name" value="LYSINE EXPORTER LYSO"/>
    <property type="match status" value="1"/>
</dbReference>
<proteinExistence type="predicted"/>
<feature type="transmembrane region" description="Helical" evidence="1">
    <location>
        <begin position="230"/>
        <end position="251"/>
    </location>
</feature>
<keyword evidence="1" id="KW-1133">Transmembrane helix</keyword>
<dbReference type="STRING" id="56779.SAMN05421834_103129"/>
<feature type="transmembrane region" description="Helical" evidence="1">
    <location>
        <begin position="112"/>
        <end position="135"/>
    </location>
</feature>
<evidence type="ECO:0000313" key="2">
    <source>
        <dbReference type="EMBL" id="SIQ33711.1"/>
    </source>
</evidence>
<dbReference type="GO" id="GO:0005886">
    <property type="term" value="C:plasma membrane"/>
    <property type="evidence" value="ECO:0007669"/>
    <property type="project" value="TreeGrafter"/>
</dbReference>
<sequence>METWIIFFSLGSGFLIAYLSLLNKRLIKYNKYLTNGGLLILLFSMGSKIGVNDKVLSEISQIGFKAVLFALSSIMGSVFLVYIFSQKKSKNYDTNQFTSRDKGGEKVNYKDTIIIAFTVIAGLITGLLFLNSVHISLINTISSYALILLLFGVGIDIGLNKEMLKNLIKYGWNIIIIPILIAIGSILGTVIAGFVIGFSFNESAAVGAGFGWYSLSGIILSQLHSVELGSIAFLTNIFREFLTFLILPFVVKKFGNSAGIAPGGATTMDVTLPLIKKVAGEEMVIPALVSGMVLTTLVPILVPFLIKL</sequence>
<organism evidence="2 3">
    <name type="scientific">Halanaerobium kushneri</name>
    <dbReference type="NCBI Taxonomy" id="56779"/>
    <lineage>
        <taxon>Bacteria</taxon>
        <taxon>Bacillati</taxon>
        <taxon>Bacillota</taxon>
        <taxon>Clostridia</taxon>
        <taxon>Halanaerobiales</taxon>
        <taxon>Halanaerobiaceae</taxon>
        <taxon>Halanaerobium</taxon>
    </lineage>
</organism>
<keyword evidence="1" id="KW-0812">Transmembrane</keyword>
<dbReference type="Proteomes" id="UP000185669">
    <property type="component" value="Unassembled WGS sequence"/>
</dbReference>
<dbReference type="Pfam" id="PF03956">
    <property type="entry name" value="Lys_export"/>
    <property type="match status" value="2"/>
</dbReference>
<feature type="transmembrane region" description="Helical" evidence="1">
    <location>
        <begin position="204"/>
        <end position="223"/>
    </location>
</feature>
<protein>
    <submittedName>
        <fullName evidence="2">Uncharacterized membrane protein YbjE, DUF340 family</fullName>
    </submittedName>
</protein>
<feature type="transmembrane region" description="Helical" evidence="1">
    <location>
        <begin position="62"/>
        <end position="84"/>
    </location>
</feature>
<dbReference type="EMBL" id="FTNC01000003">
    <property type="protein sequence ID" value="SIQ33711.1"/>
    <property type="molecule type" value="Genomic_DNA"/>
</dbReference>
<gene>
    <name evidence="2" type="ORF">SAMN05421834_103129</name>
</gene>
<feature type="transmembrane region" description="Helical" evidence="1">
    <location>
        <begin position="141"/>
        <end position="159"/>
    </location>
</feature>
<feature type="transmembrane region" description="Helical" evidence="1">
    <location>
        <begin position="6"/>
        <end position="23"/>
    </location>
</feature>
<evidence type="ECO:0000256" key="1">
    <source>
        <dbReference type="SAM" id="Phobius"/>
    </source>
</evidence>
<reference evidence="3" key="1">
    <citation type="submission" date="2017-01" db="EMBL/GenBank/DDBJ databases">
        <authorList>
            <person name="Varghese N."/>
            <person name="Submissions S."/>
        </authorList>
    </citation>
    <scope>NUCLEOTIDE SEQUENCE [LARGE SCALE GENOMIC DNA]</scope>
    <source>
        <strain evidence="3">ATCC 700103</strain>
    </source>
</reference>
<dbReference type="PANTHER" id="PTHR35804">
    <property type="entry name" value="LYSINE EXPORTER LYSO"/>
    <property type="match status" value="1"/>
</dbReference>
<dbReference type="OrthoDB" id="371078at2"/>
<feature type="transmembrane region" description="Helical" evidence="1">
    <location>
        <begin position="283"/>
        <end position="306"/>
    </location>
</feature>
<keyword evidence="3" id="KW-1185">Reference proteome</keyword>
<evidence type="ECO:0000313" key="3">
    <source>
        <dbReference type="Proteomes" id="UP000185669"/>
    </source>
</evidence>
<name>A0A1N6RY06_9FIRM</name>
<keyword evidence="1" id="KW-0472">Membrane</keyword>
<dbReference type="InterPro" id="IPR005642">
    <property type="entry name" value="LysO"/>
</dbReference>
<dbReference type="RefSeq" id="WP_076543981.1">
    <property type="nucleotide sequence ID" value="NZ_FTNC01000003.1"/>
</dbReference>
<accession>A0A1N6RY06</accession>
<dbReference type="GO" id="GO:0015661">
    <property type="term" value="F:L-lysine efflux transmembrane transporter activity"/>
    <property type="evidence" value="ECO:0007669"/>
    <property type="project" value="InterPro"/>
</dbReference>